<reference evidence="1 2" key="1">
    <citation type="submission" date="2024-05" db="EMBL/GenBank/DDBJ databases">
        <title>Genome sequencing and assembly of Indian major carp, Cirrhinus mrigala (Hamilton, 1822).</title>
        <authorList>
            <person name="Mohindra V."/>
            <person name="Chowdhury L.M."/>
            <person name="Lal K."/>
            <person name="Jena J.K."/>
        </authorList>
    </citation>
    <scope>NUCLEOTIDE SEQUENCE [LARGE SCALE GENOMIC DNA]</scope>
    <source>
        <strain evidence="1">CM1030</strain>
        <tissue evidence="1">Blood</tissue>
    </source>
</reference>
<organism evidence="1 2">
    <name type="scientific">Cirrhinus mrigala</name>
    <name type="common">Mrigala</name>
    <dbReference type="NCBI Taxonomy" id="683832"/>
    <lineage>
        <taxon>Eukaryota</taxon>
        <taxon>Metazoa</taxon>
        <taxon>Chordata</taxon>
        <taxon>Craniata</taxon>
        <taxon>Vertebrata</taxon>
        <taxon>Euteleostomi</taxon>
        <taxon>Actinopterygii</taxon>
        <taxon>Neopterygii</taxon>
        <taxon>Teleostei</taxon>
        <taxon>Ostariophysi</taxon>
        <taxon>Cypriniformes</taxon>
        <taxon>Cyprinidae</taxon>
        <taxon>Labeoninae</taxon>
        <taxon>Labeonini</taxon>
        <taxon>Cirrhinus</taxon>
    </lineage>
</organism>
<dbReference type="Proteomes" id="UP001529510">
    <property type="component" value="Unassembled WGS sequence"/>
</dbReference>
<comment type="caution">
    <text evidence="1">The sequence shown here is derived from an EMBL/GenBank/DDBJ whole genome shotgun (WGS) entry which is preliminary data.</text>
</comment>
<name>A0ABD0MD27_CIRMR</name>
<proteinExistence type="predicted"/>
<feature type="non-terminal residue" evidence="1">
    <location>
        <position position="1"/>
    </location>
</feature>
<dbReference type="AlphaFoldDB" id="A0ABD0MD27"/>
<accession>A0ABD0MD27</accession>
<protein>
    <recommendedName>
        <fullName evidence="3">DUF4806 domain-containing protein</fullName>
    </recommendedName>
</protein>
<evidence type="ECO:0000313" key="2">
    <source>
        <dbReference type="Proteomes" id="UP001529510"/>
    </source>
</evidence>
<dbReference type="EMBL" id="JAMKFB020000908">
    <property type="protein sequence ID" value="KAL0146709.1"/>
    <property type="molecule type" value="Genomic_DNA"/>
</dbReference>
<sequence>VGRFAIVGGASVEGRIRRMLTCALTNELASQMNWAGKKLKEEHKRKTAFKDTRLRMCMYGKQRMEKNVKM</sequence>
<gene>
    <name evidence="1" type="ORF">M9458_058049</name>
</gene>
<evidence type="ECO:0008006" key="3">
    <source>
        <dbReference type="Google" id="ProtNLM"/>
    </source>
</evidence>
<keyword evidence="2" id="KW-1185">Reference proteome</keyword>
<evidence type="ECO:0000313" key="1">
    <source>
        <dbReference type="EMBL" id="KAL0146709.1"/>
    </source>
</evidence>